<proteinExistence type="predicted"/>
<dbReference type="InterPro" id="IPR003615">
    <property type="entry name" value="HNH_nuc"/>
</dbReference>
<evidence type="ECO:0000313" key="3">
    <source>
        <dbReference type="Proteomes" id="UP000182060"/>
    </source>
</evidence>
<name>A0AAC9IUQ6_9BURK</name>
<organism evidence="2 3">
    <name type="scientific">Polynucleobacter asymbioticus</name>
    <dbReference type="NCBI Taxonomy" id="576611"/>
    <lineage>
        <taxon>Bacteria</taxon>
        <taxon>Pseudomonadati</taxon>
        <taxon>Pseudomonadota</taxon>
        <taxon>Betaproteobacteria</taxon>
        <taxon>Burkholderiales</taxon>
        <taxon>Burkholderiaceae</taxon>
        <taxon>Polynucleobacter</taxon>
    </lineage>
</organism>
<dbReference type="AlphaFoldDB" id="A0AAC9IUQ6"/>
<reference evidence="2" key="1">
    <citation type="journal article" date="2017" name="Appl. Environ. Microbiol.">
        <title>Microdiversification of a pelagic Polynucleobacter species is mainly driven by acquisition of genomic islands from a partially interspecific gene pool.</title>
        <authorList>
            <person name="Hoetzinger M."/>
            <person name="Hahn M.W."/>
            <person name="Jezberova J."/>
            <person name="Schmidt J."/>
            <person name="Koll U."/>
        </authorList>
    </citation>
    <scope>NUCLEOTIDE SEQUENCE</scope>
    <source>
        <strain evidence="2">MWH-RechtKol4</strain>
    </source>
</reference>
<dbReference type="RefSeq" id="WP_071540144.1">
    <property type="nucleotide sequence ID" value="NZ_CP015017.1"/>
</dbReference>
<dbReference type="InterPro" id="IPR044925">
    <property type="entry name" value="His-Me_finger_sf"/>
</dbReference>
<dbReference type="SUPFAM" id="SSF54060">
    <property type="entry name" value="His-Me finger endonucleases"/>
    <property type="match status" value="1"/>
</dbReference>
<sequence length="225" mass="25483">MTKSKNILAPRHKWTELELRTLTSRYANERTELIAIDIGVSTQSVYTKAQSLGLVKSKKYLCSPAACRLDGIKGTSNRFQKGQPAWNKGMKGLQTGGQAGWFKPGHRGGKALEKYQPIGTIRTSKDGYLQMKIHDNMPLQSRWRGLHLVNWEAIHGPVNTKTHALCFRDGNKENCDISNLELITRAELALRNMITAIPPEVRKVMQLRGAITRQINKRKEHEQQQ</sequence>
<accession>A0AAC9IUQ6</accession>
<dbReference type="Pfam" id="PF13392">
    <property type="entry name" value="HNH_3"/>
    <property type="match status" value="1"/>
</dbReference>
<dbReference type="Gene3D" id="3.90.75.20">
    <property type="match status" value="1"/>
</dbReference>
<evidence type="ECO:0000259" key="1">
    <source>
        <dbReference type="Pfam" id="PF13392"/>
    </source>
</evidence>
<gene>
    <name evidence="2" type="ORF">AOC25_06885</name>
</gene>
<dbReference type="Proteomes" id="UP000182060">
    <property type="component" value="Chromosome"/>
</dbReference>
<protein>
    <recommendedName>
        <fullName evidence="1">HNH nuclease domain-containing protein</fullName>
    </recommendedName>
</protein>
<feature type="domain" description="HNH nuclease" evidence="1">
    <location>
        <begin position="145"/>
        <end position="189"/>
    </location>
</feature>
<dbReference type="EMBL" id="CP015017">
    <property type="protein sequence ID" value="APC01357.1"/>
    <property type="molecule type" value="Genomic_DNA"/>
</dbReference>
<evidence type="ECO:0000313" key="2">
    <source>
        <dbReference type="EMBL" id="APC01357.1"/>
    </source>
</evidence>